<dbReference type="SMART" id="SM00448">
    <property type="entry name" value="REC"/>
    <property type="match status" value="1"/>
</dbReference>
<dbReference type="PANTHER" id="PTHR43156:SF2">
    <property type="entry name" value="STAGE II SPORULATION PROTEIN E"/>
    <property type="match status" value="1"/>
</dbReference>
<dbReference type="RefSeq" id="WP_137247794.1">
    <property type="nucleotide sequence ID" value="NZ_SZQA01000013.1"/>
</dbReference>
<evidence type="ECO:0000256" key="1">
    <source>
        <dbReference type="ARBA" id="ARBA00022801"/>
    </source>
</evidence>
<keyword evidence="5" id="KW-1185">Reference proteome</keyword>
<reference evidence="4 5" key="1">
    <citation type="submission" date="2019-04" db="EMBL/GenBank/DDBJ databases">
        <title>Herbidospora sp. NEAU-GS14.nov., a novel actinomycete isolated from soil.</title>
        <authorList>
            <person name="Han L."/>
        </authorList>
    </citation>
    <scope>NUCLEOTIDE SEQUENCE [LARGE SCALE GENOMIC DNA]</scope>
    <source>
        <strain evidence="4 5">NEAU-GS14</strain>
    </source>
</reference>
<dbReference type="InterPro" id="IPR036457">
    <property type="entry name" value="PPM-type-like_dom_sf"/>
</dbReference>
<dbReference type="GO" id="GO:0000160">
    <property type="term" value="P:phosphorelay signal transduction system"/>
    <property type="evidence" value="ECO:0007669"/>
    <property type="project" value="InterPro"/>
</dbReference>
<dbReference type="Gene3D" id="3.60.40.10">
    <property type="entry name" value="PPM-type phosphatase domain"/>
    <property type="match status" value="1"/>
</dbReference>
<dbReference type="InterPro" id="IPR001932">
    <property type="entry name" value="PPM-type_phosphatase-like_dom"/>
</dbReference>
<keyword evidence="1" id="KW-0378">Hydrolase</keyword>
<feature type="modified residue" description="4-aspartylphosphate" evidence="2">
    <location>
        <position position="53"/>
    </location>
</feature>
<organism evidence="4 5">
    <name type="scientific">Herbidospora galbida</name>
    <dbReference type="NCBI Taxonomy" id="2575442"/>
    <lineage>
        <taxon>Bacteria</taxon>
        <taxon>Bacillati</taxon>
        <taxon>Actinomycetota</taxon>
        <taxon>Actinomycetes</taxon>
        <taxon>Streptosporangiales</taxon>
        <taxon>Streptosporangiaceae</taxon>
        <taxon>Herbidospora</taxon>
    </lineage>
</organism>
<evidence type="ECO:0000256" key="2">
    <source>
        <dbReference type="PROSITE-ProRule" id="PRU00169"/>
    </source>
</evidence>
<keyword evidence="2" id="KW-0597">Phosphoprotein</keyword>
<gene>
    <name evidence="4" type="ORF">FDA94_15680</name>
</gene>
<dbReference type="SUPFAM" id="SSF81606">
    <property type="entry name" value="PP2C-like"/>
    <property type="match status" value="1"/>
</dbReference>
<dbReference type="Proteomes" id="UP000308705">
    <property type="component" value="Unassembled WGS sequence"/>
</dbReference>
<evidence type="ECO:0000313" key="5">
    <source>
        <dbReference type="Proteomes" id="UP000308705"/>
    </source>
</evidence>
<evidence type="ECO:0000313" key="4">
    <source>
        <dbReference type="EMBL" id="TKK87997.1"/>
    </source>
</evidence>
<accession>A0A4U3MJ04</accession>
<dbReference type="InterPro" id="IPR052016">
    <property type="entry name" value="Bact_Sigma-Reg"/>
</dbReference>
<sequence length="513" mass="54581">MPERILVVDDISANRYVIATWLQHSGYAVVEAASGGEALSLIKESLPDLVLLDVRMPDMSGFEVCERIKADPVSAAVPVIHLTASAVGVGDRTQGLARGADGYLVEPVEPEVLLATVNATLRYARARRQAERLAGRLAGLSDTTLAINMAGTLDELLGAAAEGALRMFGGPATVFAPTEVGSRFVTCDLDGMVAGDSPLLDPGGVPRGPTLRTTPGSDWAGVLAPSVAAEEVKVALARVQGRPPVGVLVEAALAFGDDDAHVLSQLSMGVALAVEALRSIDEERRIALTLQRALLPRSLPEVEGVELAARYVPASSNAEIGGDFYEVIEIGGKLMVAIGDVMGHSLHAATVMAEIRHAVRAYASEGHPLDEILRQVNLLMLRFLPRELATVALLLLTPSTGEIVMCNAGHLPPLLVSKRRTDYLSMPGPLLGARLHRPGEARFTLEPGESLVLVTDGLVERRDLTLQEGMARLQELSGSVEDDLEAYCDRVIDAMMRPDHEDDVALVVLRRAA</sequence>
<dbReference type="Pfam" id="PF07228">
    <property type="entry name" value="SpoIIE"/>
    <property type="match status" value="1"/>
</dbReference>
<dbReference type="SMART" id="SM00331">
    <property type="entry name" value="PP2C_SIG"/>
    <property type="match status" value="1"/>
</dbReference>
<dbReference type="InterPro" id="IPR001789">
    <property type="entry name" value="Sig_transdc_resp-reg_receiver"/>
</dbReference>
<name>A0A4U3MJ04_9ACTN</name>
<dbReference type="PANTHER" id="PTHR43156">
    <property type="entry name" value="STAGE II SPORULATION PROTEIN E-RELATED"/>
    <property type="match status" value="1"/>
</dbReference>
<dbReference type="InterPro" id="IPR011006">
    <property type="entry name" value="CheY-like_superfamily"/>
</dbReference>
<evidence type="ECO:0000259" key="3">
    <source>
        <dbReference type="PROSITE" id="PS50110"/>
    </source>
</evidence>
<proteinExistence type="predicted"/>
<dbReference type="AlphaFoldDB" id="A0A4U3MJ04"/>
<dbReference type="Gene3D" id="3.40.50.2300">
    <property type="match status" value="1"/>
</dbReference>
<dbReference type="PROSITE" id="PS50110">
    <property type="entry name" value="RESPONSE_REGULATORY"/>
    <property type="match status" value="1"/>
</dbReference>
<dbReference type="OrthoDB" id="7943561at2"/>
<comment type="caution">
    <text evidence="4">The sequence shown here is derived from an EMBL/GenBank/DDBJ whole genome shotgun (WGS) entry which is preliminary data.</text>
</comment>
<protein>
    <submittedName>
        <fullName evidence="4">Response regulator</fullName>
    </submittedName>
</protein>
<feature type="domain" description="Response regulatory" evidence="3">
    <location>
        <begin position="4"/>
        <end position="121"/>
    </location>
</feature>
<dbReference type="EMBL" id="SZQA01000013">
    <property type="protein sequence ID" value="TKK87997.1"/>
    <property type="molecule type" value="Genomic_DNA"/>
</dbReference>
<dbReference type="Pfam" id="PF00072">
    <property type="entry name" value="Response_reg"/>
    <property type="match status" value="1"/>
</dbReference>
<dbReference type="GO" id="GO:0016791">
    <property type="term" value="F:phosphatase activity"/>
    <property type="evidence" value="ECO:0007669"/>
    <property type="project" value="TreeGrafter"/>
</dbReference>
<dbReference type="SUPFAM" id="SSF52172">
    <property type="entry name" value="CheY-like"/>
    <property type="match status" value="1"/>
</dbReference>